<gene>
    <name evidence="2" type="ORF">RND81_10G084200</name>
</gene>
<sequence>MEILSRHLRIICSQQQVSYHPKCSKLRLTHLIFADDLMIFIRGDLPSVLADKYALDHFALRSVLRANLEKTEIYFGGVSSSVKQLILNQTNFVEGSFPFRYLGAPLNTARTTADMYAGLMSKIMHSIQHWSVNLLTYAGKVQLLNSVIFGLHYYWSSSVLMPKIVINQINKLCKTFFWSSDNKNRFVFKSWSSSCFPWSEGGFDIREVLAWNKALLANLLWRLDQKSREIWSTWVHSYYFSNNNIWDITPSSTHSDSFKSILKIWDQSITTLGNVQNAQQWLRNCASSARFSVSRAYDLFRLKGPHLPWSRVLKSMDVIPSHGIISMLTGQRKLPTVDALCSRSICLVNRCVLCKSCSESHRHLFFNCSFSKAIWHDLLRWMCVSRKSSDLILELYWTQRRGHKKHWKTNWFWGSLSAAVYFIWHERNLRIFEGRERSIAQIIQSIKYVVAIRCLALANPSNVDIVVESLNR</sequence>
<evidence type="ECO:0000259" key="1">
    <source>
        <dbReference type="Pfam" id="PF13966"/>
    </source>
</evidence>
<dbReference type="PANTHER" id="PTHR33116">
    <property type="entry name" value="REVERSE TRANSCRIPTASE ZINC-BINDING DOMAIN-CONTAINING PROTEIN-RELATED-RELATED"/>
    <property type="match status" value="1"/>
</dbReference>
<dbReference type="Pfam" id="PF13966">
    <property type="entry name" value="zf-RVT"/>
    <property type="match status" value="1"/>
</dbReference>
<dbReference type="EMBL" id="JBDFQZ010000010">
    <property type="protein sequence ID" value="KAK9682593.1"/>
    <property type="molecule type" value="Genomic_DNA"/>
</dbReference>
<feature type="domain" description="Reverse transcriptase zinc-binding" evidence="1">
    <location>
        <begin position="291"/>
        <end position="375"/>
    </location>
</feature>
<dbReference type="AlphaFoldDB" id="A0AAW1I1W7"/>
<reference evidence="2" key="1">
    <citation type="submission" date="2024-03" db="EMBL/GenBank/DDBJ databases">
        <title>WGS assembly of Saponaria officinalis var. Norfolk2.</title>
        <authorList>
            <person name="Jenkins J."/>
            <person name="Shu S."/>
            <person name="Grimwood J."/>
            <person name="Barry K."/>
            <person name="Goodstein D."/>
            <person name="Schmutz J."/>
            <person name="Leebens-Mack J."/>
            <person name="Osbourn A."/>
        </authorList>
    </citation>
    <scope>NUCLEOTIDE SEQUENCE [LARGE SCALE GENOMIC DNA]</scope>
    <source>
        <strain evidence="2">JIC</strain>
    </source>
</reference>
<protein>
    <recommendedName>
        <fullName evidence="1">Reverse transcriptase zinc-binding domain-containing protein</fullName>
    </recommendedName>
</protein>
<dbReference type="Proteomes" id="UP001443914">
    <property type="component" value="Unassembled WGS sequence"/>
</dbReference>
<dbReference type="InterPro" id="IPR026960">
    <property type="entry name" value="RVT-Znf"/>
</dbReference>
<name>A0AAW1I1W7_SAPOF</name>
<evidence type="ECO:0000313" key="3">
    <source>
        <dbReference type="Proteomes" id="UP001443914"/>
    </source>
</evidence>
<proteinExistence type="predicted"/>
<organism evidence="2 3">
    <name type="scientific">Saponaria officinalis</name>
    <name type="common">Common soapwort</name>
    <name type="synonym">Lychnis saponaria</name>
    <dbReference type="NCBI Taxonomy" id="3572"/>
    <lineage>
        <taxon>Eukaryota</taxon>
        <taxon>Viridiplantae</taxon>
        <taxon>Streptophyta</taxon>
        <taxon>Embryophyta</taxon>
        <taxon>Tracheophyta</taxon>
        <taxon>Spermatophyta</taxon>
        <taxon>Magnoliopsida</taxon>
        <taxon>eudicotyledons</taxon>
        <taxon>Gunneridae</taxon>
        <taxon>Pentapetalae</taxon>
        <taxon>Caryophyllales</taxon>
        <taxon>Caryophyllaceae</taxon>
        <taxon>Caryophylleae</taxon>
        <taxon>Saponaria</taxon>
    </lineage>
</organism>
<accession>A0AAW1I1W7</accession>
<evidence type="ECO:0000313" key="2">
    <source>
        <dbReference type="EMBL" id="KAK9682593.1"/>
    </source>
</evidence>
<keyword evidence="3" id="KW-1185">Reference proteome</keyword>
<comment type="caution">
    <text evidence="2">The sequence shown here is derived from an EMBL/GenBank/DDBJ whole genome shotgun (WGS) entry which is preliminary data.</text>
</comment>
<dbReference type="PANTHER" id="PTHR33116:SF66">
    <property type="entry name" value="REVERSE TRANSCRIPTASE ZINC-BINDING DOMAIN-CONTAINING PROTEIN"/>
    <property type="match status" value="1"/>
</dbReference>